<organism evidence="1 2">
    <name type="scientific">Neosynechococcus sphagnicola sy1</name>
    <dbReference type="NCBI Taxonomy" id="1497020"/>
    <lineage>
        <taxon>Bacteria</taxon>
        <taxon>Bacillati</taxon>
        <taxon>Cyanobacteriota</taxon>
        <taxon>Cyanophyceae</taxon>
        <taxon>Neosynechococcales</taxon>
        <taxon>Neosynechococcaceae</taxon>
        <taxon>Neosynechococcus</taxon>
    </lineage>
</organism>
<dbReference type="AlphaFoldDB" id="A0A098TJH9"/>
<protein>
    <submittedName>
        <fullName evidence="1">Uncharacterized protein</fullName>
    </submittedName>
</protein>
<dbReference type="OrthoDB" id="573931at2"/>
<accession>A0A098TJH9</accession>
<dbReference type="Proteomes" id="UP000030170">
    <property type="component" value="Unassembled WGS sequence"/>
</dbReference>
<evidence type="ECO:0000313" key="1">
    <source>
        <dbReference type="EMBL" id="KGF72354.1"/>
    </source>
</evidence>
<dbReference type="EMBL" id="JJML01000029">
    <property type="protein sequence ID" value="KGF72354.1"/>
    <property type="molecule type" value="Genomic_DNA"/>
</dbReference>
<evidence type="ECO:0000313" key="2">
    <source>
        <dbReference type="Proteomes" id="UP000030170"/>
    </source>
</evidence>
<sequence length="106" mass="11749">MKIQWEPSVYVGNAPVRCAICGDRAHPIRLRGSHYLLAVVYNAQGQVCGEVCRPCIAMGVPGIQERLQERINHLQTQIQELQALAAEPMEVPSLEEEFNSYSTGAL</sequence>
<name>A0A098TJH9_9CYAN</name>
<gene>
    <name evidence="1" type="ORF">DO97_09720</name>
</gene>
<reference evidence="1 2" key="1">
    <citation type="journal article" date="2014" name="Mol. Ecol.">
        <title>Evolution of Synechococcus.</title>
        <authorList>
            <person name="Dvorak P."/>
            <person name="Casamatta D."/>
            <person name="Hasler P."/>
            <person name="Poulickova A."/>
            <person name="Ondrej V."/>
            <person name="Sanges R."/>
        </authorList>
    </citation>
    <scope>NUCLEOTIDE SEQUENCE [LARGE SCALE GENOMIC DNA]</scope>
    <source>
        <strain evidence="1 2">CAUP A 1101</strain>
    </source>
</reference>
<proteinExistence type="predicted"/>
<comment type="caution">
    <text evidence="1">The sequence shown here is derived from an EMBL/GenBank/DDBJ whole genome shotgun (WGS) entry which is preliminary data.</text>
</comment>
<keyword evidence="2" id="KW-1185">Reference proteome</keyword>